<evidence type="ECO:0000313" key="7">
    <source>
        <dbReference type="Proteomes" id="UP000010290"/>
    </source>
</evidence>
<dbReference type="EMBL" id="AKKN01000008">
    <property type="protein sequence ID" value="EKT57556.1"/>
    <property type="molecule type" value="Genomic_DNA"/>
</dbReference>
<dbReference type="InterPro" id="IPR036291">
    <property type="entry name" value="NAD(P)-bd_dom_sf"/>
</dbReference>
<comment type="caution">
    <text evidence="6">The sequence shown here is derived from an EMBL/GenBank/DDBJ whole genome shotgun (WGS) entry which is preliminary data.</text>
</comment>
<dbReference type="PROSITE" id="PS00061">
    <property type="entry name" value="ADH_SHORT"/>
    <property type="match status" value="1"/>
</dbReference>
<name>K8WCC9_9GAMM</name>
<organism evidence="6 7">
    <name type="scientific">Providencia sneebia DSM 19967</name>
    <dbReference type="NCBI Taxonomy" id="1141660"/>
    <lineage>
        <taxon>Bacteria</taxon>
        <taxon>Pseudomonadati</taxon>
        <taxon>Pseudomonadota</taxon>
        <taxon>Gammaproteobacteria</taxon>
        <taxon>Enterobacterales</taxon>
        <taxon>Morganellaceae</taxon>
        <taxon>Providencia</taxon>
    </lineage>
</organism>
<reference evidence="6 7" key="1">
    <citation type="journal article" date="2012" name="BMC Genomics">
        <title>Comparative genomics of bacteria in the genus Providencia isolated from wild Drosophila melanogaster.</title>
        <authorList>
            <person name="Galac M.R."/>
            <person name="Lazzaro B.P."/>
        </authorList>
    </citation>
    <scope>NUCLEOTIDE SEQUENCE [LARGE SCALE GENOMIC DNA]</scope>
    <source>
        <strain evidence="6 7">DSM 19967</strain>
    </source>
</reference>
<keyword evidence="2" id="KW-0560">Oxidoreductase</keyword>
<dbReference type="InterPro" id="IPR051687">
    <property type="entry name" value="Peroxisomal_Beta-Oxidation"/>
</dbReference>
<keyword evidence="4" id="KW-0472">Membrane</keyword>
<evidence type="ECO:0000256" key="2">
    <source>
        <dbReference type="ARBA" id="ARBA00023002"/>
    </source>
</evidence>
<keyword evidence="7" id="KW-1185">Reference proteome</keyword>
<evidence type="ECO:0000313" key="6">
    <source>
        <dbReference type="EMBL" id="EKT57556.1"/>
    </source>
</evidence>
<protein>
    <submittedName>
        <fullName evidence="6">Short chain dehydrogenase/reductase</fullName>
    </submittedName>
</protein>
<keyword evidence="4" id="KW-0812">Transmembrane</keyword>
<dbReference type="HOGENOM" id="CLU_010194_14_0_6"/>
<evidence type="ECO:0000256" key="4">
    <source>
        <dbReference type="SAM" id="Phobius"/>
    </source>
</evidence>
<proteinExistence type="inferred from homology"/>
<evidence type="ECO:0000259" key="5">
    <source>
        <dbReference type="SMART" id="SM00822"/>
    </source>
</evidence>
<dbReference type="PANTHER" id="PTHR45024:SF2">
    <property type="entry name" value="SCP2 DOMAIN-CONTAINING PROTEIN"/>
    <property type="match status" value="1"/>
</dbReference>
<feature type="domain" description="Ketoreductase" evidence="5">
    <location>
        <begin position="71"/>
        <end position="273"/>
    </location>
</feature>
<dbReference type="InterPro" id="IPR020904">
    <property type="entry name" value="Sc_DH/Rdtase_CS"/>
</dbReference>
<gene>
    <name evidence="6" type="ORF">OO7_09235</name>
</gene>
<dbReference type="PATRIC" id="fig|1141660.3.peg.1844"/>
<dbReference type="InterPro" id="IPR002347">
    <property type="entry name" value="SDR_fam"/>
</dbReference>
<dbReference type="SUPFAM" id="SSF51735">
    <property type="entry name" value="NAD(P)-binding Rossmann-fold domains"/>
    <property type="match status" value="1"/>
</dbReference>
<dbReference type="GO" id="GO:0016491">
    <property type="term" value="F:oxidoreductase activity"/>
    <property type="evidence" value="ECO:0007669"/>
    <property type="project" value="UniProtKB-KW"/>
</dbReference>
<evidence type="ECO:0000256" key="3">
    <source>
        <dbReference type="RuleBase" id="RU000363"/>
    </source>
</evidence>
<feature type="transmembrane region" description="Helical" evidence="4">
    <location>
        <begin position="12"/>
        <end position="30"/>
    </location>
</feature>
<evidence type="ECO:0000256" key="1">
    <source>
        <dbReference type="ARBA" id="ARBA00006484"/>
    </source>
</evidence>
<comment type="similarity">
    <text evidence="1 3">Belongs to the short-chain dehydrogenases/reductases (SDR) family.</text>
</comment>
<sequence length="351" mass="38249">MNCSILRKLIRVRILVVISRPILLLSLLNYDTNNVSWNDINSILYIISITLSCYAIIYCNGASDMVNFKGQVVLITGAARGLGFAYARYIGQLGAMVLIQDIGANSLGEGTDPQVAEFAAETLRLEGLNVQAIIGNIDSREGCQKLCHDALKVAGRLDALIHNAGWVAYEDIESIKESSFDHMMDIAAKAPLWLSQAVWPTMKAAGYGRIIMTTSCRALYPQYVHKGLASYAAAKMAIVGIMNVLAYEGKNDGIIVNAISPVAKTRMWGIEEEPADLYPASVAPGVAYLASAACIEGGWILRAANGQFHATKMMEAENVNYPLNLRAIQASTIQEMVENWQYIAIPSVEPR</sequence>
<keyword evidence="4" id="KW-1133">Transmembrane helix</keyword>
<dbReference type="PRINTS" id="PR00081">
    <property type="entry name" value="GDHRDH"/>
</dbReference>
<dbReference type="InterPro" id="IPR057326">
    <property type="entry name" value="KR_dom"/>
</dbReference>
<dbReference type="PANTHER" id="PTHR45024">
    <property type="entry name" value="DEHYDROGENASES, SHORT CHAIN"/>
    <property type="match status" value="1"/>
</dbReference>
<dbReference type="Proteomes" id="UP000010290">
    <property type="component" value="Chromosome"/>
</dbReference>
<dbReference type="PRINTS" id="PR00080">
    <property type="entry name" value="SDRFAMILY"/>
</dbReference>
<dbReference type="Gene3D" id="3.40.50.720">
    <property type="entry name" value="NAD(P)-binding Rossmann-like Domain"/>
    <property type="match status" value="1"/>
</dbReference>
<dbReference type="Pfam" id="PF00106">
    <property type="entry name" value="adh_short"/>
    <property type="match status" value="1"/>
</dbReference>
<accession>K8WCC9</accession>
<dbReference type="AlphaFoldDB" id="K8WCC9"/>
<feature type="transmembrane region" description="Helical" evidence="4">
    <location>
        <begin position="42"/>
        <end position="59"/>
    </location>
</feature>
<dbReference type="SMART" id="SM00822">
    <property type="entry name" value="PKS_KR"/>
    <property type="match status" value="1"/>
</dbReference>